<keyword evidence="1" id="KW-0808">Transferase</keyword>
<evidence type="ECO:0000313" key="4">
    <source>
        <dbReference type="Proteomes" id="UP001592531"/>
    </source>
</evidence>
<evidence type="ECO:0000313" key="3">
    <source>
        <dbReference type="EMBL" id="MFC1420013.1"/>
    </source>
</evidence>
<keyword evidence="1" id="KW-0418">Kinase</keyword>
<evidence type="ECO:0000259" key="2">
    <source>
        <dbReference type="Pfam" id="PF13581"/>
    </source>
</evidence>
<dbReference type="RefSeq" id="WP_380540413.1">
    <property type="nucleotide sequence ID" value="NZ_JBHFAB010000022.1"/>
</dbReference>
<organism evidence="3 4">
    <name type="scientific">Streptacidiphilus cavernicola</name>
    <dbReference type="NCBI Taxonomy" id="3342716"/>
    <lineage>
        <taxon>Bacteria</taxon>
        <taxon>Bacillati</taxon>
        <taxon>Actinomycetota</taxon>
        <taxon>Actinomycetes</taxon>
        <taxon>Kitasatosporales</taxon>
        <taxon>Streptomycetaceae</taxon>
        <taxon>Streptacidiphilus</taxon>
    </lineage>
</organism>
<dbReference type="Proteomes" id="UP001592531">
    <property type="component" value="Unassembled WGS sequence"/>
</dbReference>
<keyword evidence="4" id="KW-1185">Reference proteome</keyword>
<dbReference type="GO" id="GO:0005524">
    <property type="term" value="F:ATP binding"/>
    <property type="evidence" value="ECO:0007669"/>
    <property type="project" value="UniProtKB-KW"/>
</dbReference>
<keyword evidence="3" id="KW-0067">ATP-binding</keyword>
<sequence>MSGPATHGTRWFLPSTPAAVGIARDRAIASLRLWGIYLDSDCEDSVRLLVSELVTNAVLHDPGPLVTVGLYVGVNEQTVMVEVLDVNRDQPAARRASEQAEGGRGLFLVDALTSGRWGTTPMAKGKRVWGALPLPDQPRAARRRQLLDSLIRAARPNPYRINATT</sequence>
<dbReference type="InterPro" id="IPR036890">
    <property type="entry name" value="HATPase_C_sf"/>
</dbReference>
<dbReference type="EMBL" id="JBHFAB010000022">
    <property type="protein sequence ID" value="MFC1420013.1"/>
    <property type="molecule type" value="Genomic_DNA"/>
</dbReference>
<dbReference type="PANTHER" id="PTHR35526:SF3">
    <property type="entry name" value="ANTI-SIGMA-F FACTOR RSBW"/>
    <property type="match status" value="1"/>
</dbReference>
<keyword evidence="3" id="KW-0547">Nucleotide-binding</keyword>
<dbReference type="PANTHER" id="PTHR35526">
    <property type="entry name" value="ANTI-SIGMA-F FACTOR RSBW-RELATED"/>
    <property type="match status" value="1"/>
</dbReference>
<comment type="caution">
    <text evidence="3">The sequence shown here is derived from an EMBL/GenBank/DDBJ whole genome shotgun (WGS) entry which is preliminary data.</text>
</comment>
<feature type="domain" description="Histidine kinase/HSP90-like ATPase" evidence="2">
    <location>
        <begin position="13"/>
        <end position="113"/>
    </location>
</feature>
<proteinExistence type="predicted"/>
<reference evidence="3 4" key="1">
    <citation type="submission" date="2024-09" db="EMBL/GenBank/DDBJ databases">
        <authorList>
            <person name="Lee S.D."/>
        </authorList>
    </citation>
    <scope>NUCLEOTIDE SEQUENCE [LARGE SCALE GENOMIC DNA]</scope>
    <source>
        <strain evidence="3 4">N8-3</strain>
    </source>
</reference>
<keyword evidence="1" id="KW-0723">Serine/threonine-protein kinase</keyword>
<gene>
    <name evidence="3" type="ORF">ACEZDE_25725</name>
</gene>
<dbReference type="Pfam" id="PF13581">
    <property type="entry name" value="HATPase_c_2"/>
    <property type="match status" value="1"/>
</dbReference>
<dbReference type="InterPro" id="IPR003594">
    <property type="entry name" value="HATPase_dom"/>
</dbReference>
<dbReference type="SUPFAM" id="SSF55874">
    <property type="entry name" value="ATPase domain of HSP90 chaperone/DNA topoisomerase II/histidine kinase"/>
    <property type="match status" value="1"/>
</dbReference>
<dbReference type="Gene3D" id="3.30.565.10">
    <property type="entry name" value="Histidine kinase-like ATPase, C-terminal domain"/>
    <property type="match status" value="1"/>
</dbReference>
<protein>
    <submittedName>
        <fullName evidence="3">ATP-binding protein</fullName>
    </submittedName>
</protein>
<dbReference type="CDD" id="cd16936">
    <property type="entry name" value="HATPase_RsbW-like"/>
    <property type="match status" value="1"/>
</dbReference>
<evidence type="ECO:0000256" key="1">
    <source>
        <dbReference type="ARBA" id="ARBA00022527"/>
    </source>
</evidence>
<name>A0ABV6W2K3_9ACTN</name>
<accession>A0ABV6W2K3</accession>
<dbReference type="InterPro" id="IPR050267">
    <property type="entry name" value="Anti-sigma-factor_SerPK"/>
</dbReference>